<dbReference type="Proteomes" id="UP000014500">
    <property type="component" value="Unassembled WGS sequence"/>
</dbReference>
<reference evidence="2" key="2">
    <citation type="submission" date="2015-02" db="UniProtKB">
        <authorList>
            <consortium name="EnsemblMetazoa"/>
        </authorList>
    </citation>
    <scope>IDENTIFICATION</scope>
</reference>
<organism evidence="2 3">
    <name type="scientific">Strigamia maritima</name>
    <name type="common">European centipede</name>
    <name type="synonym">Geophilus maritimus</name>
    <dbReference type="NCBI Taxonomy" id="126957"/>
    <lineage>
        <taxon>Eukaryota</taxon>
        <taxon>Metazoa</taxon>
        <taxon>Ecdysozoa</taxon>
        <taxon>Arthropoda</taxon>
        <taxon>Myriapoda</taxon>
        <taxon>Chilopoda</taxon>
        <taxon>Pleurostigmophora</taxon>
        <taxon>Geophilomorpha</taxon>
        <taxon>Linotaeniidae</taxon>
        <taxon>Strigamia</taxon>
    </lineage>
</organism>
<dbReference type="EMBL" id="JH432169">
    <property type="status" value="NOT_ANNOTATED_CDS"/>
    <property type="molecule type" value="Genomic_DNA"/>
</dbReference>
<accession>T1JFH9</accession>
<keyword evidence="1" id="KW-1133">Transmembrane helix</keyword>
<dbReference type="PhylomeDB" id="T1JFH9"/>
<feature type="transmembrane region" description="Helical" evidence="1">
    <location>
        <begin position="53"/>
        <end position="80"/>
    </location>
</feature>
<name>T1JFH9_STRMM</name>
<keyword evidence="1" id="KW-0812">Transmembrane</keyword>
<evidence type="ECO:0000313" key="3">
    <source>
        <dbReference type="Proteomes" id="UP000014500"/>
    </source>
</evidence>
<sequence length="183" mass="21532">MMYEINQCNCLNSCVVTQAIRTYDTTPNSEIIFEISVVNQYVRSLQEHFSYDIIFLLCDIGGNIGLYFGMSCLTIIEIFVHFHKMFFTSFNNKPKSYSKLREKIKMVLEKKLQETEKQSFVKKTLKITISLILLCISAYQIYYLIDSYFEYPLYKTVSLVRDDIIQFPLIITCDEESHEILND</sequence>
<evidence type="ECO:0000256" key="1">
    <source>
        <dbReference type="SAM" id="Phobius"/>
    </source>
</evidence>
<dbReference type="STRING" id="126957.T1JFH9"/>
<dbReference type="Gene3D" id="1.10.287.770">
    <property type="entry name" value="YojJ-like"/>
    <property type="match status" value="1"/>
</dbReference>
<evidence type="ECO:0000313" key="2">
    <source>
        <dbReference type="EnsemblMetazoa" id="SMAR012593-PA"/>
    </source>
</evidence>
<keyword evidence="1" id="KW-0472">Membrane</keyword>
<keyword evidence="3" id="KW-1185">Reference proteome</keyword>
<protein>
    <submittedName>
        <fullName evidence="2">Uncharacterized protein</fullName>
    </submittedName>
</protein>
<dbReference type="EnsemblMetazoa" id="SMAR012593-RA">
    <property type="protein sequence ID" value="SMAR012593-PA"/>
    <property type="gene ID" value="SMAR012593"/>
</dbReference>
<dbReference type="HOGENOM" id="CLU_1476977_0_0_1"/>
<dbReference type="AlphaFoldDB" id="T1JFH9"/>
<reference evidence="3" key="1">
    <citation type="submission" date="2011-05" db="EMBL/GenBank/DDBJ databases">
        <authorList>
            <person name="Richards S.R."/>
            <person name="Qu J."/>
            <person name="Jiang H."/>
            <person name="Jhangiani S.N."/>
            <person name="Agravi P."/>
            <person name="Goodspeed R."/>
            <person name="Gross S."/>
            <person name="Mandapat C."/>
            <person name="Jackson L."/>
            <person name="Mathew T."/>
            <person name="Pu L."/>
            <person name="Thornton R."/>
            <person name="Saada N."/>
            <person name="Wilczek-Boney K.B."/>
            <person name="Lee S."/>
            <person name="Kovar C."/>
            <person name="Wu Y."/>
            <person name="Scherer S.E."/>
            <person name="Worley K.C."/>
            <person name="Muzny D.M."/>
            <person name="Gibbs R."/>
        </authorList>
    </citation>
    <scope>NUCLEOTIDE SEQUENCE</scope>
    <source>
        <strain evidence="3">Brora</strain>
    </source>
</reference>
<proteinExistence type="predicted"/>
<feature type="transmembrane region" description="Helical" evidence="1">
    <location>
        <begin position="127"/>
        <end position="145"/>
    </location>
</feature>